<dbReference type="Proteomes" id="UP001152797">
    <property type="component" value="Unassembled WGS sequence"/>
</dbReference>
<evidence type="ECO:0000313" key="3">
    <source>
        <dbReference type="Proteomes" id="UP001152797"/>
    </source>
</evidence>
<organism evidence="1">
    <name type="scientific">Cladocopium goreaui</name>
    <dbReference type="NCBI Taxonomy" id="2562237"/>
    <lineage>
        <taxon>Eukaryota</taxon>
        <taxon>Sar</taxon>
        <taxon>Alveolata</taxon>
        <taxon>Dinophyceae</taxon>
        <taxon>Suessiales</taxon>
        <taxon>Symbiodiniaceae</taxon>
        <taxon>Cladocopium</taxon>
    </lineage>
</organism>
<dbReference type="EMBL" id="CAMXCT010004446">
    <property type="protein sequence ID" value="CAI4009085.1"/>
    <property type="molecule type" value="Genomic_DNA"/>
</dbReference>
<dbReference type="EMBL" id="CAMXCT030004446">
    <property type="protein sequence ID" value="CAL4796397.1"/>
    <property type="molecule type" value="Genomic_DNA"/>
</dbReference>
<proteinExistence type="predicted"/>
<evidence type="ECO:0000313" key="1">
    <source>
        <dbReference type="EMBL" id="CAI4009085.1"/>
    </source>
</evidence>
<dbReference type="EMBL" id="CAMXCT020004446">
    <property type="protein sequence ID" value="CAL1162460.1"/>
    <property type="molecule type" value="Genomic_DNA"/>
</dbReference>
<evidence type="ECO:0000313" key="2">
    <source>
        <dbReference type="EMBL" id="CAL4796397.1"/>
    </source>
</evidence>
<name>A0A9P1GD81_9DINO</name>
<keyword evidence="3" id="KW-1185">Reference proteome</keyword>
<reference evidence="2 3" key="2">
    <citation type="submission" date="2024-05" db="EMBL/GenBank/DDBJ databases">
        <authorList>
            <person name="Chen Y."/>
            <person name="Shah S."/>
            <person name="Dougan E. K."/>
            <person name="Thang M."/>
            <person name="Chan C."/>
        </authorList>
    </citation>
    <scope>NUCLEOTIDE SEQUENCE [LARGE SCALE GENOMIC DNA]</scope>
</reference>
<sequence length="176" mass="19392">MKKPAAAAVSCVQMSKDKPGSQDTYYEVKGFLHLGLSLRLGAKYTEKDLLGKCKGDKAKEKSLKAYLSDPSKLRKIPGAATKAKAAIGKAKARKNKVKKVAQKTRATSEGPVIVRRYLVTGALGYRAMPIGMTTTEKDLRALCKTQAEQMKMEEYLKDPLKLLRVQILPMPMTESM</sequence>
<gene>
    <name evidence="1" type="ORF">C1SCF055_LOCUS34463</name>
</gene>
<protein>
    <submittedName>
        <fullName evidence="1">Uncharacterized protein</fullName>
    </submittedName>
</protein>
<comment type="caution">
    <text evidence="1">The sequence shown here is derived from an EMBL/GenBank/DDBJ whole genome shotgun (WGS) entry which is preliminary data.</text>
</comment>
<reference evidence="1" key="1">
    <citation type="submission" date="2022-10" db="EMBL/GenBank/DDBJ databases">
        <authorList>
            <person name="Chen Y."/>
            <person name="Dougan E. K."/>
            <person name="Chan C."/>
            <person name="Rhodes N."/>
            <person name="Thang M."/>
        </authorList>
    </citation>
    <scope>NUCLEOTIDE SEQUENCE</scope>
</reference>
<accession>A0A9P1GD81</accession>
<dbReference type="AlphaFoldDB" id="A0A9P1GD81"/>